<dbReference type="GO" id="GO:0004252">
    <property type="term" value="F:serine-type endopeptidase activity"/>
    <property type="evidence" value="ECO:0007669"/>
    <property type="project" value="InterPro"/>
</dbReference>
<organism evidence="3 4">
    <name type="scientific">Xenorhabdus thuongxuanensis</name>
    <dbReference type="NCBI Taxonomy" id="1873484"/>
    <lineage>
        <taxon>Bacteria</taxon>
        <taxon>Pseudomonadati</taxon>
        <taxon>Pseudomonadota</taxon>
        <taxon>Gammaproteobacteria</taxon>
        <taxon>Enterobacterales</taxon>
        <taxon>Morganellaceae</taxon>
        <taxon>Xenorhabdus</taxon>
    </lineage>
</organism>
<dbReference type="AlphaFoldDB" id="A0A1Q5U592"/>
<dbReference type="SUPFAM" id="SSF53474">
    <property type="entry name" value="alpha/beta-Hydrolases"/>
    <property type="match status" value="1"/>
</dbReference>
<accession>A0A1Q5U592</accession>
<dbReference type="InterPro" id="IPR029058">
    <property type="entry name" value="AB_hydrolase_fold"/>
</dbReference>
<sequence>MGTVINQAPELYRGVIAKVPFVGVLTTMLDPSIPLTTGEYEEWGNPNNKEDYLLIKSYSPYDNIQYQRYPHLLVTTGLHYSQVQYWEPAKWVAKLREMKQGVTYSGRCS</sequence>
<feature type="domain" description="Peptidase S9 prolyl oligopeptidase catalytic" evidence="2">
    <location>
        <begin position="1"/>
        <end position="104"/>
    </location>
</feature>
<dbReference type="InterPro" id="IPR001375">
    <property type="entry name" value="Peptidase_S9_cat"/>
</dbReference>
<comment type="caution">
    <text evidence="3">The sequence shown here is derived from an EMBL/GenBank/DDBJ whole genome shotgun (WGS) entry which is preliminary data.</text>
</comment>
<dbReference type="InterPro" id="IPR002470">
    <property type="entry name" value="Peptidase_S9A"/>
</dbReference>
<dbReference type="PANTHER" id="PTHR11757:SF19">
    <property type="entry name" value="PROLYL ENDOPEPTIDASE-LIKE"/>
    <property type="match status" value="1"/>
</dbReference>
<dbReference type="Proteomes" id="UP000186277">
    <property type="component" value="Unassembled WGS sequence"/>
</dbReference>
<dbReference type="Gene3D" id="3.40.50.1820">
    <property type="entry name" value="alpha/beta hydrolase"/>
    <property type="match status" value="1"/>
</dbReference>
<dbReference type="PANTHER" id="PTHR11757">
    <property type="entry name" value="PROTEASE FAMILY S9A OLIGOPEPTIDASE"/>
    <property type="match status" value="1"/>
</dbReference>
<protein>
    <submittedName>
        <fullName evidence="3">Oligopeptidase B</fullName>
    </submittedName>
</protein>
<dbReference type="GO" id="GO:0006508">
    <property type="term" value="P:proteolysis"/>
    <property type="evidence" value="ECO:0007669"/>
    <property type="project" value="InterPro"/>
</dbReference>
<reference evidence="3 4" key="1">
    <citation type="submission" date="2016-09" db="EMBL/GenBank/DDBJ databases">
        <title>Xenorhabdus thuongxuanensis sp. nov. and Xenorhabdus eapokensis sp. nov., isolated from Steinernema species.</title>
        <authorList>
            <person name="Kaempfer P."/>
            <person name="Tobias N.J."/>
            <person name="Phan Ke L."/>
            <person name="Bode H.B."/>
            <person name="Glaeser S.P."/>
        </authorList>
    </citation>
    <scope>NUCLEOTIDE SEQUENCE [LARGE SCALE GENOMIC DNA]</scope>
    <source>
        <strain evidence="3 4">30TX1</strain>
    </source>
</reference>
<evidence type="ECO:0000313" key="4">
    <source>
        <dbReference type="Proteomes" id="UP000186277"/>
    </source>
</evidence>
<dbReference type="PRINTS" id="PR00862">
    <property type="entry name" value="PROLIGOPTASE"/>
</dbReference>
<gene>
    <name evidence="3" type="ORF">Xentx_01374</name>
</gene>
<proteinExistence type="inferred from homology"/>
<dbReference type="EMBL" id="MKGR01000007">
    <property type="protein sequence ID" value="OKP07614.1"/>
    <property type="molecule type" value="Genomic_DNA"/>
</dbReference>
<evidence type="ECO:0000313" key="3">
    <source>
        <dbReference type="EMBL" id="OKP07614.1"/>
    </source>
</evidence>
<evidence type="ECO:0000256" key="1">
    <source>
        <dbReference type="ARBA" id="ARBA00005228"/>
    </source>
</evidence>
<name>A0A1Q5U592_9GAMM</name>
<comment type="similarity">
    <text evidence="1">Belongs to the peptidase S9A family.</text>
</comment>
<dbReference type="InterPro" id="IPR051543">
    <property type="entry name" value="Serine_Peptidase_S9A"/>
</dbReference>
<evidence type="ECO:0000259" key="2">
    <source>
        <dbReference type="Pfam" id="PF00326"/>
    </source>
</evidence>
<dbReference type="Pfam" id="PF00326">
    <property type="entry name" value="Peptidase_S9"/>
    <property type="match status" value="1"/>
</dbReference>
<keyword evidence="4" id="KW-1185">Reference proteome</keyword>